<gene>
    <name evidence="1" type="ORF">UPYG_G00086040</name>
</gene>
<proteinExistence type="predicted"/>
<dbReference type="EMBL" id="JAGEUA010000002">
    <property type="protein sequence ID" value="KAL1007383.1"/>
    <property type="molecule type" value="Genomic_DNA"/>
</dbReference>
<protein>
    <submittedName>
        <fullName evidence="1">Uncharacterized protein</fullName>
    </submittedName>
</protein>
<keyword evidence="2" id="KW-1185">Reference proteome</keyword>
<sequence length="174" mass="19303">MLLLFIPCFRMEITKPNQHCFTGVNCSCSLVRRSNFLCLAKAKYKPSDLAILACLKHKEDQSLFKAHFQEAFSTPTVEACWSRERIAGSRTPRSSGRWCWTRKRVCRCSPSSPKGNRRGALAAIARLKTATCSRPWTNTGTRTVSNVHAAIVASGKWAPPSTRKPTSSSVAETI</sequence>
<reference evidence="1 2" key="1">
    <citation type="submission" date="2024-06" db="EMBL/GenBank/DDBJ databases">
        <authorList>
            <person name="Pan Q."/>
            <person name="Wen M."/>
            <person name="Jouanno E."/>
            <person name="Zahm M."/>
            <person name="Klopp C."/>
            <person name="Cabau C."/>
            <person name="Louis A."/>
            <person name="Berthelot C."/>
            <person name="Parey E."/>
            <person name="Roest Crollius H."/>
            <person name="Montfort J."/>
            <person name="Robinson-Rechavi M."/>
            <person name="Bouchez O."/>
            <person name="Lampietro C."/>
            <person name="Lopez Roques C."/>
            <person name="Donnadieu C."/>
            <person name="Postlethwait J."/>
            <person name="Bobe J."/>
            <person name="Verreycken H."/>
            <person name="Guiguen Y."/>
        </authorList>
    </citation>
    <scope>NUCLEOTIDE SEQUENCE [LARGE SCALE GENOMIC DNA]</scope>
    <source>
        <strain evidence="1">Up_M1</strain>
        <tissue evidence="1">Testis</tissue>
    </source>
</reference>
<dbReference type="AlphaFoldDB" id="A0ABD0XER3"/>
<evidence type="ECO:0000313" key="1">
    <source>
        <dbReference type="EMBL" id="KAL1007383.1"/>
    </source>
</evidence>
<comment type="caution">
    <text evidence="1">The sequence shown here is derived from an EMBL/GenBank/DDBJ whole genome shotgun (WGS) entry which is preliminary data.</text>
</comment>
<dbReference type="Proteomes" id="UP001557470">
    <property type="component" value="Unassembled WGS sequence"/>
</dbReference>
<organism evidence="1 2">
    <name type="scientific">Umbra pygmaea</name>
    <name type="common">Eastern mudminnow</name>
    <dbReference type="NCBI Taxonomy" id="75934"/>
    <lineage>
        <taxon>Eukaryota</taxon>
        <taxon>Metazoa</taxon>
        <taxon>Chordata</taxon>
        <taxon>Craniata</taxon>
        <taxon>Vertebrata</taxon>
        <taxon>Euteleostomi</taxon>
        <taxon>Actinopterygii</taxon>
        <taxon>Neopterygii</taxon>
        <taxon>Teleostei</taxon>
        <taxon>Protacanthopterygii</taxon>
        <taxon>Esociformes</taxon>
        <taxon>Umbridae</taxon>
        <taxon>Umbra</taxon>
    </lineage>
</organism>
<evidence type="ECO:0000313" key="2">
    <source>
        <dbReference type="Proteomes" id="UP001557470"/>
    </source>
</evidence>
<accession>A0ABD0XER3</accession>
<name>A0ABD0XER3_UMBPY</name>